<protein>
    <submittedName>
        <fullName evidence="1">Uncharacterized protein</fullName>
    </submittedName>
</protein>
<reference evidence="2" key="1">
    <citation type="journal article" date="2019" name="Int. J. Syst. Evol. Microbiol.">
        <title>The Global Catalogue of Microorganisms (GCM) 10K type strain sequencing project: providing services to taxonomists for standard genome sequencing and annotation.</title>
        <authorList>
            <consortium name="The Broad Institute Genomics Platform"/>
            <consortium name="The Broad Institute Genome Sequencing Center for Infectious Disease"/>
            <person name="Wu L."/>
            <person name="Ma J."/>
        </authorList>
    </citation>
    <scope>NUCLEOTIDE SEQUENCE [LARGE SCALE GENOMIC DNA]</scope>
    <source>
        <strain evidence="2">CECT 7184</strain>
    </source>
</reference>
<proteinExistence type="predicted"/>
<keyword evidence="2" id="KW-1185">Reference proteome</keyword>
<dbReference type="RefSeq" id="WP_385937505.1">
    <property type="nucleotide sequence ID" value="NZ_JBHSOZ010000002.1"/>
</dbReference>
<evidence type="ECO:0000313" key="1">
    <source>
        <dbReference type="EMBL" id="MFC5711374.1"/>
    </source>
</evidence>
<accession>A0ABW0YLZ4</accession>
<sequence>MKKTAIIIFIVLGVLIAGGWGSYSFLAGSFGDSGETTLSEAQDAGAISEQEMSDLIEEETDDSEESTSEEIESEIKEEIARQHTYWNDLTGYGGLDSLSMDETASSLEEQQEKIQDRLLPIATDSLKEDFKTADSHISAAIEDNNPEELRMVHRIFHDLDIVINDYSGDTNYFGVTETFGND</sequence>
<comment type="caution">
    <text evidence="1">The sequence shown here is derived from an EMBL/GenBank/DDBJ whole genome shotgun (WGS) entry which is preliminary data.</text>
</comment>
<dbReference type="Proteomes" id="UP001596142">
    <property type="component" value="Unassembled WGS sequence"/>
</dbReference>
<name>A0ABW0YLZ4_9BACI</name>
<evidence type="ECO:0000313" key="2">
    <source>
        <dbReference type="Proteomes" id="UP001596142"/>
    </source>
</evidence>
<dbReference type="EMBL" id="JBHSOZ010000002">
    <property type="protein sequence ID" value="MFC5711374.1"/>
    <property type="molecule type" value="Genomic_DNA"/>
</dbReference>
<gene>
    <name evidence="1" type="ORF">ACFPU1_01120</name>
</gene>
<organism evidence="1 2">
    <name type="scientific">Thalassorhabdus alkalitolerans</name>
    <dbReference type="NCBI Taxonomy" id="2282697"/>
    <lineage>
        <taxon>Bacteria</taxon>
        <taxon>Bacillati</taxon>
        <taxon>Bacillota</taxon>
        <taxon>Bacilli</taxon>
        <taxon>Bacillales</taxon>
        <taxon>Bacillaceae</taxon>
        <taxon>Thalassorhabdus</taxon>
    </lineage>
</organism>